<dbReference type="SMART" id="SM01332">
    <property type="entry name" value="Cyclin_C"/>
    <property type="match status" value="1"/>
</dbReference>
<accession>A0ABP0XK03</accession>
<keyword evidence="2" id="KW-0132">Cell division</keyword>
<evidence type="ECO:0000256" key="3">
    <source>
        <dbReference type="ARBA" id="ARBA00023127"/>
    </source>
</evidence>
<evidence type="ECO:0000259" key="9">
    <source>
        <dbReference type="SMART" id="SM01332"/>
    </source>
</evidence>
<name>A0ABP0XK03_9ROSI</name>
<evidence type="ECO:0000259" key="8">
    <source>
        <dbReference type="SMART" id="SM00385"/>
    </source>
</evidence>
<protein>
    <recommendedName>
        <fullName evidence="5">B-like cyclin</fullName>
    </recommendedName>
</protein>
<feature type="compositionally biased region" description="Basic and acidic residues" evidence="7">
    <location>
        <begin position="9"/>
        <end position="20"/>
    </location>
</feature>
<evidence type="ECO:0000256" key="1">
    <source>
        <dbReference type="ARBA" id="ARBA00011177"/>
    </source>
</evidence>
<dbReference type="InterPro" id="IPR004367">
    <property type="entry name" value="Cyclin_C-dom"/>
</dbReference>
<dbReference type="SUPFAM" id="SSF47954">
    <property type="entry name" value="Cyclin-like"/>
    <property type="match status" value="2"/>
</dbReference>
<evidence type="ECO:0000256" key="7">
    <source>
        <dbReference type="SAM" id="MobiDB-lite"/>
    </source>
</evidence>
<dbReference type="InterPro" id="IPR039361">
    <property type="entry name" value="Cyclin"/>
</dbReference>
<dbReference type="Pfam" id="PF00134">
    <property type="entry name" value="Cyclin_N"/>
    <property type="match status" value="1"/>
</dbReference>
<evidence type="ECO:0000313" key="11">
    <source>
        <dbReference type="Proteomes" id="UP001642487"/>
    </source>
</evidence>
<dbReference type="InterPro" id="IPR006671">
    <property type="entry name" value="Cyclin_N"/>
</dbReference>
<dbReference type="Pfam" id="PF02984">
    <property type="entry name" value="Cyclin_C"/>
    <property type="match status" value="1"/>
</dbReference>
<evidence type="ECO:0000256" key="4">
    <source>
        <dbReference type="ARBA" id="ARBA00023306"/>
    </source>
</evidence>
<feature type="compositionally biased region" description="Basic and acidic residues" evidence="7">
    <location>
        <begin position="230"/>
        <end position="239"/>
    </location>
</feature>
<dbReference type="InterPro" id="IPR036915">
    <property type="entry name" value="Cyclin-like_sf"/>
</dbReference>
<dbReference type="Proteomes" id="UP001642487">
    <property type="component" value="Chromosome 1"/>
</dbReference>
<sequence>MKLGQGNLIDKRSETGKLDQSEMVATKAKVCLDGGLPTEDNRTRRSAMGGFKVYTEKDKMKADPSCKKPVTIKKEPSTDCTIQPKGGLQRSEKNIEKFEVSGAKSMRRRALADVSNVRGNSSRKIVQDSSKHKVSTGTRISTAGINISFRKSLGKTKNAGEAVGDLQASEKGHVQDSKGCSVYERNKTDGPCCANTVNARSIKKISIVQTRRSLPMLKRMKQANASNPKEVTEKPEKTNRSQACLTKSGKNAAVLAKNTRSQLWNNRASDGFIITGQAKVDTSALLKKSSKPITRIMKKASGTQEALKPKCAPVAIKLISSSASSSKIVDPSASLCENITNVSIQGKDASEPTCNPSTSTDFTFRKKVGRRRSYTSLLVAGAKLLDKCAVVTELANLPSIDNDYDQMEVAEYVEEIYHYYWVTEAQSSSLSNYLSVQKEITPLMRGILINWLIEVHFKFDLMPETLFLSITLFDRYLSQVKIKKNEMQLVGLTALLLASKYEDFWHPRVKDLISISAESYSREQMLQMEALILKKLKFRLNVPTTYVFMLRFLKAAQSTNTQLEHLSFYLIELALVEYEALSFRPSLLCASALYVARCTLRISPSWTTLLNKHTRYEVSQIRECAEMILKFHQSAQLGQLKVTYEKYMKPNFNGVAAIKPLDKLPL</sequence>
<reference evidence="10 11" key="1">
    <citation type="submission" date="2024-03" db="EMBL/GenBank/DDBJ databases">
        <authorList>
            <person name="Gkanogiannis A."/>
            <person name="Becerra Lopez-Lavalle L."/>
        </authorList>
    </citation>
    <scope>NUCLEOTIDE SEQUENCE [LARGE SCALE GENOMIC DNA]</scope>
</reference>
<feature type="domain" description="Cyclin C-terminal" evidence="9">
    <location>
        <begin position="543"/>
        <end position="661"/>
    </location>
</feature>
<keyword evidence="11" id="KW-1185">Reference proteome</keyword>
<evidence type="ECO:0000256" key="2">
    <source>
        <dbReference type="ARBA" id="ARBA00022618"/>
    </source>
</evidence>
<feature type="domain" description="Cyclin-like" evidence="8">
    <location>
        <begin position="450"/>
        <end position="534"/>
    </location>
</feature>
<comment type="similarity">
    <text evidence="6">Belongs to the cyclin family.</text>
</comment>
<evidence type="ECO:0000313" key="10">
    <source>
        <dbReference type="EMBL" id="CAK9308506.1"/>
    </source>
</evidence>
<feature type="region of interest" description="Disordered" evidence="7">
    <location>
        <begin position="221"/>
        <end position="241"/>
    </location>
</feature>
<dbReference type="EMBL" id="OZ021735">
    <property type="protein sequence ID" value="CAK9308506.1"/>
    <property type="molecule type" value="Genomic_DNA"/>
</dbReference>
<dbReference type="SMART" id="SM00385">
    <property type="entry name" value="CYCLIN"/>
    <property type="match status" value="2"/>
</dbReference>
<dbReference type="InterPro" id="IPR013763">
    <property type="entry name" value="Cyclin-like_dom"/>
</dbReference>
<dbReference type="PROSITE" id="PS00292">
    <property type="entry name" value="CYCLINS"/>
    <property type="match status" value="1"/>
</dbReference>
<dbReference type="Gene3D" id="1.10.472.10">
    <property type="entry name" value="Cyclin-like"/>
    <property type="match status" value="2"/>
</dbReference>
<gene>
    <name evidence="10" type="ORF">CITCOLO1_LOCUS15</name>
</gene>
<evidence type="ECO:0000256" key="6">
    <source>
        <dbReference type="RuleBase" id="RU000383"/>
    </source>
</evidence>
<keyword evidence="3 6" id="KW-0195">Cyclin</keyword>
<evidence type="ECO:0000256" key="5">
    <source>
        <dbReference type="ARBA" id="ARBA00032263"/>
    </source>
</evidence>
<organism evidence="10 11">
    <name type="scientific">Citrullus colocynthis</name>
    <name type="common">colocynth</name>
    <dbReference type="NCBI Taxonomy" id="252529"/>
    <lineage>
        <taxon>Eukaryota</taxon>
        <taxon>Viridiplantae</taxon>
        <taxon>Streptophyta</taxon>
        <taxon>Embryophyta</taxon>
        <taxon>Tracheophyta</taxon>
        <taxon>Spermatophyta</taxon>
        <taxon>Magnoliopsida</taxon>
        <taxon>eudicotyledons</taxon>
        <taxon>Gunneridae</taxon>
        <taxon>Pentapetalae</taxon>
        <taxon>rosids</taxon>
        <taxon>fabids</taxon>
        <taxon>Cucurbitales</taxon>
        <taxon>Cucurbitaceae</taxon>
        <taxon>Benincaseae</taxon>
        <taxon>Citrullus</taxon>
    </lineage>
</organism>
<feature type="domain" description="Cyclin-like" evidence="8">
    <location>
        <begin position="547"/>
        <end position="630"/>
    </location>
</feature>
<feature type="region of interest" description="Disordered" evidence="7">
    <location>
        <begin position="1"/>
        <end position="21"/>
    </location>
</feature>
<proteinExistence type="inferred from homology"/>
<dbReference type="PANTHER" id="PTHR10177">
    <property type="entry name" value="CYCLINS"/>
    <property type="match status" value="1"/>
</dbReference>
<dbReference type="InterPro" id="IPR048258">
    <property type="entry name" value="Cyclins_cyclin-box"/>
</dbReference>
<keyword evidence="4" id="KW-0131">Cell cycle</keyword>
<comment type="subunit">
    <text evidence="1">Interacts with the CDC2 protein kinase to form a serine/threonine kinase holoenzyme complex also known as maturation promoting factor (MPF). The cyclin subunit imparts substrate specificity to the complex.</text>
</comment>
<dbReference type="CDD" id="cd20507">
    <property type="entry name" value="CYCLIN_CCNB1-like_rpt1"/>
    <property type="match status" value="1"/>
</dbReference>